<dbReference type="GO" id="GO:0042941">
    <property type="term" value="P:D-alanine transmembrane transport"/>
    <property type="evidence" value="ECO:0007669"/>
    <property type="project" value="TreeGrafter"/>
</dbReference>
<comment type="subcellular location">
    <subcellularLocation>
        <location evidence="1">Cell membrane</location>
        <topology evidence="1">Multi-pass membrane protein</topology>
    </subcellularLocation>
</comment>
<keyword evidence="6" id="KW-0029">Amino-acid transport</keyword>
<dbReference type="GO" id="GO:0005886">
    <property type="term" value="C:plasma membrane"/>
    <property type="evidence" value="ECO:0007669"/>
    <property type="project" value="UniProtKB-SubCell"/>
</dbReference>
<evidence type="ECO:0000256" key="8">
    <source>
        <dbReference type="ARBA" id="ARBA00023136"/>
    </source>
</evidence>
<feature type="transmembrane region" description="Helical" evidence="10">
    <location>
        <begin position="188"/>
        <end position="206"/>
    </location>
</feature>
<reference evidence="11 12" key="1">
    <citation type="journal article" date="2013" name="Biodegradation">
        <title>Quantitative proteomic analysis of ibuprofen-degrading Patulibacter sp. strain I11.</title>
        <authorList>
            <person name="Almeida B."/>
            <person name="Kjeldal H."/>
            <person name="Lolas I."/>
            <person name="Knudsen A.D."/>
            <person name="Carvalho G."/>
            <person name="Nielsen K.L."/>
            <person name="Barreto Crespo M.T."/>
            <person name="Stensballe A."/>
            <person name="Nielsen J.L."/>
        </authorList>
    </citation>
    <scope>NUCLEOTIDE SEQUENCE [LARGE SCALE GENOMIC DNA]</scope>
    <source>
        <strain evidence="11 12">I11</strain>
    </source>
</reference>
<feature type="transmembrane region" description="Helical" evidence="10">
    <location>
        <begin position="102"/>
        <end position="124"/>
    </location>
</feature>
<keyword evidence="4" id="KW-0997">Cell inner membrane</keyword>
<organism evidence="11 12">
    <name type="scientific">Patulibacter medicamentivorans</name>
    <dbReference type="NCBI Taxonomy" id="1097667"/>
    <lineage>
        <taxon>Bacteria</taxon>
        <taxon>Bacillati</taxon>
        <taxon>Actinomycetota</taxon>
        <taxon>Thermoleophilia</taxon>
        <taxon>Solirubrobacterales</taxon>
        <taxon>Patulibacteraceae</taxon>
        <taxon>Patulibacter</taxon>
    </lineage>
</organism>
<dbReference type="Proteomes" id="UP000005143">
    <property type="component" value="Unassembled WGS sequence"/>
</dbReference>
<keyword evidence="7 10" id="KW-1133">Transmembrane helix</keyword>
<dbReference type="GO" id="GO:0005304">
    <property type="term" value="F:L-valine transmembrane transporter activity"/>
    <property type="evidence" value="ECO:0007669"/>
    <property type="project" value="TreeGrafter"/>
</dbReference>
<feature type="transmembrane region" description="Helical" evidence="10">
    <location>
        <begin position="54"/>
        <end position="77"/>
    </location>
</feature>
<feature type="transmembrane region" description="Helical" evidence="10">
    <location>
        <begin position="309"/>
        <end position="330"/>
    </location>
</feature>
<feature type="transmembrane region" description="Helical" evidence="10">
    <location>
        <begin position="136"/>
        <end position="157"/>
    </location>
</feature>
<dbReference type="GO" id="GO:1903806">
    <property type="term" value="P:L-isoleucine import across plasma membrane"/>
    <property type="evidence" value="ECO:0007669"/>
    <property type="project" value="TreeGrafter"/>
</dbReference>
<evidence type="ECO:0000256" key="4">
    <source>
        <dbReference type="ARBA" id="ARBA00022519"/>
    </source>
</evidence>
<evidence type="ECO:0000256" key="7">
    <source>
        <dbReference type="ARBA" id="ARBA00022989"/>
    </source>
</evidence>
<dbReference type="GO" id="GO:0015192">
    <property type="term" value="F:L-phenylalanine transmembrane transporter activity"/>
    <property type="evidence" value="ECO:0007669"/>
    <property type="project" value="TreeGrafter"/>
</dbReference>
<keyword evidence="8 10" id="KW-0472">Membrane</keyword>
<evidence type="ECO:0000256" key="3">
    <source>
        <dbReference type="ARBA" id="ARBA00022475"/>
    </source>
</evidence>
<keyword evidence="12" id="KW-1185">Reference proteome</keyword>
<dbReference type="InterPro" id="IPR001851">
    <property type="entry name" value="ABC_transp_permease"/>
</dbReference>
<evidence type="ECO:0000256" key="9">
    <source>
        <dbReference type="ARBA" id="ARBA00037998"/>
    </source>
</evidence>
<evidence type="ECO:0000256" key="5">
    <source>
        <dbReference type="ARBA" id="ARBA00022692"/>
    </source>
</evidence>
<evidence type="ECO:0000256" key="10">
    <source>
        <dbReference type="SAM" id="Phobius"/>
    </source>
</evidence>
<evidence type="ECO:0000256" key="1">
    <source>
        <dbReference type="ARBA" id="ARBA00004651"/>
    </source>
</evidence>
<dbReference type="CDD" id="cd06582">
    <property type="entry name" value="TM_PBP1_LivH_like"/>
    <property type="match status" value="1"/>
</dbReference>
<gene>
    <name evidence="11" type="ORF">PAI11_42650</name>
</gene>
<dbReference type="PANTHER" id="PTHR11795">
    <property type="entry name" value="BRANCHED-CHAIN AMINO ACID TRANSPORT SYSTEM PERMEASE PROTEIN LIVH"/>
    <property type="match status" value="1"/>
</dbReference>
<feature type="transmembrane region" description="Helical" evidence="10">
    <location>
        <begin position="269"/>
        <end position="297"/>
    </location>
</feature>
<dbReference type="RefSeq" id="WP_007579138.1">
    <property type="nucleotide sequence ID" value="NZ_AGUD01000313.1"/>
</dbReference>
<comment type="caution">
    <text evidence="11">The sequence shown here is derived from an EMBL/GenBank/DDBJ whole genome shotgun (WGS) entry which is preliminary data.</text>
</comment>
<feature type="transmembrane region" description="Helical" evidence="10">
    <location>
        <begin position="237"/>
        <end position="257"/>
    </location>
</feature>
<dbReference type="GO" id="GO:0015808">
    <property type="term" value="P:L-alanine transport"/>
    <property type="evidence" value="ECO:0007669"/>
    <property type="project" value="TreeGrafter"/>
</dbReference>
<comment type="similarity">
    <text evidence="9">Belongs to the binding-protein-dependent transport system permease family. LivHM subfamily.</text>
</comment>
<dbReference type="GO" id="GO:0015190">
    <property type="term" value="F:L-leucine transmembrane transporter activity"/>
    <property type="evidence" value="ECO:0007669"/>
    <property type="project" value="TreeGrafter"/>
</dbReference>
<keyword evidence="5 10" id="KW-0812">Transmembrane</keyword>
<dbReference type="GO" id="GO:0015188">
    <property type="term" value="F:L-isoleucine transmembrane transporter activity"/>
    <property type="evidence" value="ECO:0007669"/>
    <property type="project" value="TreeGrafter"/>
</dbReference>
<evidence type="ECO:0000313" key="11">
    <source>
        <dbReference type="EMBL" id="EHN08894.1"/>
    </source>
</evidence>
<evidence type="ECO:0000313" key="12">
    <source>
        <dbReference type="Proteomes" id="UP000005143"/>
    </source>
</evidence>
<dbReference type="PANTHER" id="PTHR11795:SF371">
    <property type="entry name" value="HIGH-AFFINITY BRANCHED-CHAIN AMINO ACID TRANSPORT SYSTEM PERMEASE PROTEIN LIVH"/>
    <property type="match status" value="1"/>
</dbReference>
<dbReference type="Pfam" id="PF02653">
    <property type="entry name" value="BPD_transp_2"/>
    <property type="match status" value="1"/>
</dbReference>
<evidence type="ECO:0000256" key="2">
    <source>
        <dbReference type="ARBA" id="ARBA00022448"/>
    </source>
</evidence>
<dbReference type="OrthoDB" id="9807115at2"/>
<protein>
    <submittedName>
        <fullName evidence="11">High-affinity branched-chain amino acid transport system permease protein LivH (TC 3.A.1.4.1)</fullName>
    </submittedName>
</protein>
<sequence length="336" mass="35033">MSEVVATAGAPVADVDEDRRLRDRPLLITAAVLVAVSLALVLGEGLHAWGQASVNGLVSGSYVALGAVGLTLVYGTLKLTNFAHGDMLTFGAYAALLGKVTLGLPFVVAVAFGMLVSAVLGLLFELGMWRPMRRKGAGAFQLMLMSLGLAFVLRYGIQFVAGTENKNYGIDTTAVVTILDLRLARVELVVMIVGVVLILATAIILARTTLGRQMRALSDNSSLAETTGIDTGRIVSVTWLFAAGVAGLAGVLAAMAANSFTPEFGFRLLLSLFAAVILGGIGNAYGALVGGLLIGLVQEWSTLLVDANWKIAIGFSVLIIMLIVRPQGIFGTAGRV</sequence>
<evidence type="ECO:0000256" key="6">
    <source>
        <dbReference type="ARBA" id="ARBA00022970"/>
    </source>
</evidence>
<dbReference type="EMBL" id="AGUD01000313">
    <property type="protein sequence ID" value="EHN08894.1"/>
    <property type="molecule type" value="Genomic_DNA"/>
</dbReference>
<keyword evidence="2" id="KW-0813">Transport</keyword>
<accession>H0EBN2</accession>
<feature type="transmembrane region" description="Helical" evidence="10">
    <location>
        <begin position="25"/>
        <end position="42"/>
    </location>
</feature>
<dbReference type="InterPro" id="IPR052157">
    <property type="entry name" value="BCAA_transport_permease"/>
</dbReference>
<keyword evidence="3" id="KW-1003">Cell membrane</keyword>
<proteinExistence type="inferred from homology"/>
<name>H0EBN2_9ACTN</name>
<dbReference type="AlphaFoldDB" id="H0EBN2"/>